<dbReference type="GO" id="GO:0005886">
    <property type="term" value="C:plasma membrane"/>
    <property type="evidence" value="ECO:0007669"/>
    <property type="project" value="UniProtKB-SubCell"/>
</dbReference>
<dbReference type="InterPro" id="IPR050107">
    <property type="entry name" value="ABC_carbohydrate_import_ATPase"/>
</dbReference>
<dbReference type="Gene3D" id="3.40.50.300">
    <property type="entry name" value="P-loop containing nucleotide triphosphate hydrolases"/>
    <property type="match status" value="2"/>
</dbReference>
<reference evidence="11" key="1">
    <citation type="journal article" date="2020" name="mSystems">
        <title>Genome- and Community-Level Interaction Insights into Carbon Utilization and Element Cycling Functions of Hydrothermarchaeota in Hydrothermal Sediment.</title>
        <authorList>
            <person name="Zhou Z."/>
            <person name="Liu Y."/>
            <person name="Xu W."/>
            <person name="Pan J."/>
            <person name="Luo Z.H."/>
            <person name="Li M."/>
        </authorList>
    </citation>
    <scope>NUCLEOTIDE SEQUENCE [LARGE SCALE GENOMIC DNA]</scope>
    <source>
        <strain evidence="11">SpSt-503</strain>
    </source>
</reference>
<evidence type="ECO:0000259" key="10">
    <source>
        <dbReference type="PROSITE" id="PS50893"/>
    </source>
</evidence>
<comment type="subunit">
    <text evidence="3">The complex is composed of two ATP-binding proteins (LsrA), two transmembrane proteins (LsrC and LsrD) and a solute-binding protein (LsrB).</text>
</comment>
<dbReference type="CDD" id="cd03215">
    <property type="entry name" value="ABC_Carb_Monos_II"/>
    <property type="match status" value="1"/>
</dbReference>
<proteinExistence type="inferred from homology"/>
<dbReference type="PROSITE" id="PS00211">
    <property type="entry name" value="ABC_TRANSPORTER_1"/>
    <property type="match status" value="1"/>
</dbReference>
<comment type="function">
    <text evidence="7">Part of the ABC transporter complex LsrABCD involved in autoinducer 2 (AI-2) import. Responsible for energy coupling to the transport system.</text>
</comment>
<evidence type="ECO:0000313" key="11">
    <source>
        <dbReference type="EMBL" id="HFH28217.1"/>
    </source>
</evidence>
<evidence type="ECO:0000256" key="3">
    <source>
        <dbReference type="ARBA" id="ARBA00011262"/>
    </source>
</evidence>
<dbReference type="PROSITE" id="PS50893">
    <property type="entry name" value="ABC_TRANSPORTER_2"/>
    <property type="match status" value="2"/>
</dbReference>
<keyword evidence="5" id="KW-0547">Nucleotide-binding</keyword>
<evidence type="ECO:0000256" key="1">
    <source>
        <dbReference type="ARBA" id="ARBA00004417"/>
    </source>
</evidence>
<feature type="domain" description="ABC transporter" evidence="10">
    <location>
        <begin position="240"/>
        <end position="486"/>
    </location>
</feature>
<dbReference type="EMBL" id="DSVL01000053">
    <property type="protein sequence ID" value="HFH28217.1"/>
    <property type="molecule type" value="Genomic_DNA"/>
</dbReference>
<evidence type="ECO:0000256" key="5">
    <source>
        <dbReference type="ARBA" id="ARBA00022741"/>
    </source>
</evidence>
<accession>A0A7C3E3C6</accession>
<dbReference type="InterPro" id="IPR017871">
    <property type="entry name" value="ABC_transporter-like_CS"/>
</dbReference>
<protein>
    <recommendedName>
        <fullName evidence="4">Autoinducer 2 import ATP-binding protein LsrA</fullName>
        <ecNumber evidence="8">7.6.2.13</ecNumber>
    </recommendedName>
</protein>
<gene>
    <name evidence="11" type="ORF">ENS59_01700</name>
</gene>
<name>A0A7C3E3C6_9SPIR</name>
<keyword evidence="6 11" id="KW-0067">ATP-binding</keyword>
<dbReference type="EC" id="7.6.2.13" evidence="8"/>
<dbReference type="InterPro" id="IPR003439">
    <property type="entry name" value="ABC_transporter-like_ATP-bd"/>
</dbReference>
<evidence type="ECO:0000256" key="7">
    <source>
        <dbReference type="ARBA" id="ARBA00023747"/>
    </source>
</evidence>
<dbReference type="Pfam" id="PF00005">
    <property type="entry name" value="ABC_tran"/>
    <property type="match status" value="2"/>
</dbReference>
<evidence type="ECO:0000256" key="8">
    <source>
        <dbReference type="ARBA" id="ARBA00023798"/>
    </source>
</evidence>
<dbReference type="GO" id="GO:0016887">
    <property type="term" value="F:ATP hydrolysis activity"/>
    <property type="evidence" value="ECO:0007669"/>
    <property type="project" value="InterPro"/>
</dbReference>
<feature type="domain" description="ABC transporter" evidence="10">
    <location>
        <begin position="12"/>
        <end position="237"/>
    </location>
</feature>
<evidence type="ECO:0000256" key="6">
    <source>
        <dbReference type="ARBA" id="ARBA00022840"/>
    </source>
</evidence>
<dbReference type="PANTHER" id="PTHR43790">
    <property type="entry name" value="CARBOHYDRATE TRANSPORT ATP-BINDING PROTEIN MG119-RELATED"/>
    <property type="match status" value="1"/>
</dbReference>
<comment type="similarity">
    <text evidence="2">Belongs to the ABC transporter superfamily. AI-2 autoinducer porter (TC 3.A.1.2.8) family.</text>
</comment>
<dbReference type="SUPFAM" id="SSF52540">
    <property type="entry name" value="P-loop containing nucleoside triphosphate hydrolases"/>
    <property type="match status" value="2"/>
</dbReference>
<comment type="caution">
    <text evidence="11">The sequence shown here is derived from an EMBL/GenBank/DDBJ whole genome shotgun (WGS) entry which is preliminary data.</text>
</comment>
<evidence type="ECO:0000256" key="9">
    <source>
        <dbReference type="ARBA" id="ARBA00034076"/>
    </source>
</evidence>
<organism evidence="11">
    <name type="scientific">Gracilinema caldarium</name>
    <dbReference type="NCBI Taxonomy" id="215591"/>
    <lineage>
        <taxon>Bacteria</taxon>
        <taxon>Pseudomonadati</taxon>
        <taxon>Spirochaetota</taxon>
        <taxon>Spirochaetia</taxon>
        <taxon>Spirochaetales</taxon>
        <taxon>Breznakiellaceae</taxon>
        <taxon>Gracilinema</taxon>
    </lineage>
</organism>
<dbReference type="GO" id="GO:0005524">
    <property type="term" value="F:ATP binding"/>
    <property type="evidence" value="ECO:0007669"/>
    <property type="project" value="UniProtKB-KW"/>
</dbReference>
<evidence type="ECO:0000256" key="2">
    <source>
        <dbReference type="ARBA" id="ARBA00009404"/>
    </source>
</evidence>
<dbReference type="InterPro" id="IPR027417">
    <property type="entry name" value="P-loop_NTPase"/>
</dbReference>
<dbReference type="PANTHER" id="PTHR43790:SF2">
    <property type="entry name" value="AUTOINDUCER 2 IMPORT ATP-BINDING PROTEIN LSRA"/>
    <property type="match status" value="1"/>
</dbReference>
<dbReference type="InterPro" id="IPR003593">
    <property type="entry name" value="AAA+_ATPase"/>
</dbReference>
<dbReference type="AlphaFoldDB" id="A0A7C3E3C6"/>
<sequence>MRDLNMDNKVILRLNHVYKKISDEFSLSDICLEVYSGKVHVLIGENGSGKTCLLHIIAGLTTADAGQIDYEHPRMTTLFLPQEPQVFENLSVAENLFFSSYPRSWNGAIDFFNIIKTSKTLFKELGIPLEPQTLVRQLGYAQRQLLSAAKALVFNWDLVIFDEPSAALGEPERQILFAIIHKIKEVGSSVLYVTHRLDELFKIGDEVSVIRQGAILGTKPVSNIDKRSIVRLMTGKSFTERYPRFERSLGKPVLEVEQLSSYPILNNISFSLYKKEILGITGLMGSGRTKLAHCLFGEESLTSGVIKIHGNAVTLRSPIEALKNGIALIPEDRSVNSILHYQNLLLNITIASLDRFKGITGLHTGRMFHTVRKYSDHIGIRTGNINDYPDNYSGGNQQKVALARWLAYRADIYIFDEPSRGIDVSSKIDLYNAINDIVAKDGSVVLISSDIEEIIGMCDRILILTAGTIVAEINHKEATPERILKYATRG</sequence>
<comment type="catalytic activity">
    <reaction evidence="9">
        <text>ATP + H2O + (2R,4S)-2-methyl-2,3,3,4-tetrahydroxytetrahydrofuran-[AI-2-binding protein]Side 1 = ADP + phosphate + (2R,4S)-2-methyl-2,3,3,4-tetrahydroxytetrahydrofuranSide 2 + [AI-2-binding protein]Side 1.</text>
        <dbReference type="EC" id="7.6.2.13"/>
    </reaction>
</comment>
<evidence type="ECO:0000256" key="4">
    <source>
        <dbReference type="ARBA" id="ARBA00019459"/>
    </source>
</evidence>
<dbReference type="SMART" id="SM00382">
    <property type="entry name" value="AAA"/>
    <property type="match status" value="2"/>
</dbReference>
<comment type="subcellular location">
    <subcellularLocation>
        <location evidence="1">Cell inner membrane</location>
        <topology evidence="1">Peripheral membrane protein</topology>
    </subcellularLocation>
</comment>